<evidence type="ECO:0000259" key="7">
    <source>
        <dbReference type="PROSITE" id="PS50801"/>
    </source>
</evidence>
<gene>
    <name evidence="8" type="ORF">H072_7395</name>
</gene>
<feature type="transmembrane region" description="Helical" evidence="6">
    <location>
        <begin position="131"/>
        <end position="153"/>
    </location>
</feature>
<feature type="transmembrane region" description="Helical" evidence="6">
    <location>
        <begin position="331"/>
        <end position="353"/>
    </location>
</feature>
<evidence type="ECO:0000313" key="9">
    <source>
        <dbReference type="Proteomes" id="UP000015100"/>
    </source>
</evidence>
<dbReference type="SUPFAM" id="SSF52091">
    <property type="entry name" value="SpoIIaa-like"/>
    <property type="match status" value="1"/>
</dbReference>
<dbReference type="CDD" id="cd07042">
    <property type="entry name" value="STAS_SulP_like_sulfate_transporter"/>
    <property type="match status" value="1"/>
</dbReference>
<sequence length="847" mass="93245">MDKILKQKSRKLASREFGEQKGRASSLSNRVVVIIANSRLRAPRCINNPLKAVNMASWQRVAAKGLGIKLDSDVNQDAVTRGESIQSTDTYIEEEPTVQEWVHDHIPTGKEWVEFFTSLFPFLQWIGKYNLLWLTGDLIAGITVGFVVVPQGMAYAILAQLPAEYGLYSSFVGVMIYWFFATSKDITIGPVAVMSTLVGTIVLKAEKSHPEFSRPQVASALAVICGCIVFAIGLLRLGFMVDYIPLPAIAAFMTGSALNIAMGQIPGLFGIPSSVVNNRAETYKVFINFWKHIGAAKLDAAMGLTALFLLYAIRILANRMGKRFPAYKRTWFFVSTLRTAFVILLYTMISWLVNRHRRSKPAFRILSNVPKGFQHMGAPTLNADIVDSFVGELPAAVIVLLIEHIAISKSFGRVNGYQINPSQELIAIGITNIFGPFFGAYPATGSFSRTAIKAKAGVRTPIAGVITGIIVLLAIYLLTAVFFYIPNASLAAVIIHAVGDLITPPNVVYRFWRVSPLEVVIFFAGVFVAVFSSIENGIYTTISTSAALLLFRLAKARGHFLGRIRVQIVPPENFSTETVPTGYGATNKTKADPEIKGTGESTNEELTEANYHDVFLPIDHKDGSNPAINIESPFPGVFVYRFSEGYVYPNAAHYCDQLINYIELKCRRTSLDSFARLGDRPWNDKGPRHLSVEEDHRPTLKAVILDFSAVNNVDITSVQTLIDARNTLDKYASPNNVDWHFAGVKNRWTKRALTSAGFGYRTEDVETNANNGRGPWKPLYSVAEVSARVAGIEDVDDNGSGSSIKKTDLEVGIPSQIQKKKVLVHSIARPLFHVDVKAALLAAQENL</sequence>
<feature type="transmembrane region" description="Helical" evidence="6">
    <location>
        <begin position="165"/>
        <end position="181"/>
    </location>
</feature>
<dbReference type="STRING" id="1284197.S8BHY9"/>
<evidence type="ECO:0000256" key="4">
    <source>
        <dbReference type="ARBA" id="ARBA00023136"/>
    </source>
</evidence>
<evidence type="ECO:0000256" key="5">
    <source>
        <dbReference type="SAM" id="MobiDB-lite"/>
    </source>
</evidence>
<evidence type="ECO:0000256" key="3">
    <source>
        <dbReference type="ARBA" id="ARBA00022989"/>
    </source>
</evidence>
<proteinExistence type="predicted"/>
<feature type="transmembrane region" description="Helical" evidence="6">
    <location>
        <begin position="456"/>
        <end position="478"/>
    </location>
</feature>
<keyword evidence="3 6" id="KW-1133">Transmembrane helix</keyword>
<reference evidence="9" key="2">
    <citation type="submission" date="2013-04" db="EMBL/GenBank/DDBJ databases">
        <title>Genomic mechanisms accounting for the adaptation to parasitism in nematode-trapping fungi.</title>
        <authorList>
            <person name="Ahren D.G."/>
        </authorList>
    </citation>
    <scope>NUCLEOTIDE SEQUENCE [LARGE SCALE GENOMIC DNA]</scope>
    <source>
        <strain evidence="9">CBS 200.50</strain>
    </source>
</reference>
<dbReference type="InterPro" id="IPR002645">
    <property type="entry name" value="STAS_dom"/>
</dbReference>
<feature type="domain" description="STAS" evidence="7">
    <location>
        <begin position="635"/>
        <end position="758"/>
    </location>
</feature>
<dbReference type="NCBIfam" id="TIGR00815">
    <property type="entry name" value="sulP"/>
    <property type="match status" value="1"/>
</dbReference>
<protein>
    <recommendedName>
        <fullName evidence="7">STAS domain-containing protein</fullName>
    </recommendedName>
</protein>
<feature type="transmembrane region" description="Helical" evidence="6">
    <location>
        <begin position="514"/>
        <end position="531"/>
    </location>
</feature>
<dbReference type="InterPro" id="IPR011547">
    <property type="entry name" value="SLC26A/SulP_dom"/>
</dbReference>
<comment type="subcellular location">
    <subcellularLocation>
        <location evidence="1">Membrane</location>
        <topology evidence="1">Multi-pass membrane protein</topology>
    </subcellularLocation>
</comment>
<feature type="transmembrane region" description="Helical" evidence="6">
    <location>
        <begin position="249"/>
        <end position="269"/>
    </location>
</feature>
<keyword evidence="2 6" id="KW-0812">Transmembrane</keyword>
<feature type="compositionally biased region" description="Polar residues" evidence="5">
    <location>
        <begin position="579"/>
        <end position="588"/>
    </location>
</feature>
<evidence type="ECO:0000256" key="1">
    <source>
        <dbReference type="ARBA" id="ARBA00004141"/>
    </source>
</evidence>
<dbReference type="InterPro" id="IPR001902">
    <property type="entry name" value="SLC26A/SulP_fam"/>
</dbReference>
<dbReference type="PROSITE" id="PS50801">
    <property type="entry name" value="STAS"/>
    <property type="match status" value="1"/>
</dbReference>
<keyword evidence="4 6" id="KW-0472">Membrane</keyword>
<comment type="caution">
    <text evidence="8">The sequence shown here is derived from an EMBL/GenBank/DDBJ whole genome shotgun (WGS) entry which is preliminary data.</text>
</comment>
<dbReference type="Gene3D" id="3.30.750.24">
    <property type="entry name" value="STAS domain"/>
    <property type="match status" value="1"/>
</dbReference>
<dbReference type="AlphaFoldDB" id="S8BHY9"/>
<accession>S8BHY9</accession>
<feature type="region of interest" description="Disordered" evidence="5">
    <location>
        <begin position="579"/>
        <end position="600"/>
    </location>
</feature>
<dbReference type="GO" id="GO:0055085">
    <property type="term" value="P:transmembrane transport"/>
    <property type="evidence" value="ECO:0007669"/>
    <property type="project" value="InterPro"/>
</dbReference>
<organism evidence="8 9">
    <name type="scientific">Dactylellina haptotyla (strain CBS 200.50)</name>
    <name type="common">Nematode-trapping fungus</name>
    <name type="synonym">Monacrosporium haptotylum</name>
    <dbReference type="NCBI Taxonomy" id="1284197"/>
    <lineage>
        <taxon>Eukaryota</taxon>
        <taxon>Fungi</taxon>
        <taxon>Dikarya</taxon>
        <taxon>Ascomycota</taxon>
        <taxon>Pezizomycotina</taxon>
        <taxon>Orbiliomycetes</taxon>
        <taxon>Orbiliales</taxon>
        <taxon>Orbiliaceae</taxon>
        <taxon>Dactylellina</taxon>
    </lineage>
</organism>
<dbReference type="InterPro" id="IPR036513">
    <property type="entry name" value="STAS_dom_sf"/>
</dbReference>
<feature type="transmembrane region" description="Helical" evidence="6">
    <location>
        <begin position="188"/>
        <end position="205"/>
    </location>
</feature>
<evidence type="ECO:0000256" key="2">
    <source>
        <dbReference type="ARBA" id="ARBA00022692"/>
    </source>
</evidence>
<name>S8BHY9_DACHA</name>
<feature type="transmembrane region" description="Helical" evidence="6">
    <location>
        <begin position="425"/>
        <end position="444"/>
    </location>
</feature>
<keyword evidence="9" id="KW-1185">Reference proteome</keyword>
<dbReference type="eggNOG" id="KOG0236">
    <property type="taxonomic scope" value="Eukaryota"/>
</dbReference>
<dbReference type="HOGENOM" id="CLU_003182_8_1_1"/>
<evidence type="ECO:0000313" key="8">
    <source>
        <dbReference type="EMBL" id="EPS38873.1"/>
    </source>
</evidence>
<dbReference type="EMBL" id="AQGS01000522">
    <property type="protein sequence ID" value="EPS38873.1"/>
    <property type="molecule type" value="Genomic_DNA"/>
</dbReference>
<dbReference type="Pfam" id="PF00916">
    <property type="entry name" value="Sulfate_transp"/>
    <property type="match status" value="1"/>
</dbReference>
<dbReference type="OrthoDB" id="288203at2759"/>
<dbReference type="OMA" id="VMLIEHI"/>
<dbReference type="PANTHER" id="PTHR11814">
    <property type="entry name" value="SULFATE TRANSPORTER"/>
    <property type="match status" value="1"/>
</dbReference>
<reference evidence="8 9" key="1">
    <citation type="journal article" date="2013" name="PLoS Genet.">
        <title>Genomic mechanisms accounting for the adaptation to parasitism in nematode-trapping fungi.</title>
        <authorList>
            <person name="Meerupati T."/>
            <person name="Andersson K.M."/>
            <person name="Friman E."/>
            <person name="Kumar D."/>
            <person name="Tunlid A."/>
            <person name="Ahren D."/>
        </authorList>
    </citation>
    <scope>NUCLEOTIDE SEQUENCE [LARGE SCALE GENOMIC DNA]</scope>
    <source>
        <strain evidence="8 9">CBS 200.50</strain>
    </source>
</reference>
<dbReference type="FunFam" id="3.30.750.24:FF:000024">
    <property type="entry name" value="Sulfate permease 2"/>
    <property type="match status" value="1"/>
</dbReference>
<dbReference type="GO" id="GO:0016020">
    <property type="term" value="C:membrane"/>
    <property type="evidence" value="ECO:0007669"/>
    <property type="project" value="UniProtKB-SubCell"/>
</dbReference>
<feature type="transmembrane region" description="Helical" evidence="6">
    <location>
        <begin position="289"/>
        <end position="311"/>
    </location>
</feature>
<evidence type="ECO:0000256" key="6">
    <source>
        <dbReference type="SAM" id="Phobius"/>
    </source>
</evidence>
<feature type="transmembrane region" description="Helical" evidence="6">
    <location>
        <begin position="217"/>
        <end position="237"/>
    </location>
</feature>
<dbReference type="Proteomes" id="UP000015100">
    <property type="component" value="Unassembled WGS sequence"/>
</dbReference>